<evidence type="ECO:0000256" key="4">
    <source>
        <dbReference type="SAM" id="Phobius"/>
    </source>
</evidence>
<dbReference type="GO" id="GO:0009097">
    <property type="term" value="P:isoleucine biosynthetic process"/>
    <property type="evidence" value="ECO:0007669"/>
    <property type="project" value="TreeGrafter"/>
</dbReference>
<evidence type="ECO:0000256" key="1">
    <source>
        <dbReference type="ARBA" id="ARBA00001933"/>
    </source>
</evidence>
<dbReference type="GO" id="GO:0006565">
    <property type="term" value="P:L-serine catabolic process"/>
    <property type="evidence" value="ECO:0007669"/>
    <property type="project" value="TreeGrafter"/>
</dbReference>
<comment type="cofactor">
    <cofactor evidence="1">
        <name>pyridoxal 5'-phosphate</name>
        <dbReference type="ChEBI" id="CHEBI:597326"/>
    </cofactor>
</comment>
<dbReference type="GO" id="GO:0003941">
    <property type="term" value="F:L-serine ammonia-lyase activity"/>
    <property type="evidence" value="ECO:0007669"/>
    <property type="project" value="TreeGrafter"/>
</dbReference>
<keyword evidence="4" id="KW-1133">Transmembrane helix</keyword>
<protein>
    <submittedName>
        <fullName evidence="5">Uncharacterized protein</fullName>
    </submittedName>
</protein>
<gene>
    <name evidence="5" type="ORF">DVH24_019838</name>
</gene>
<dbReference type="InterPro" id="IPR050147">
    <property type="entry name" value="Ser/Thr_Dehydratase"/>
</dbReference>
<dbReference type="GO" id="GO:0006567">
    <property type="term" value="P:L-threonine catabolic process"/>
    <property type="evidence" value="ECO:0007669"/>
    <property type="project" value="TreeGrafter"/>
</dbReference>
<evidence type="ECO:0000256" key="2">
    <source>
        <dbReference type="ARBA" id="ARBA00022898"/>
    </source>
</evidence>
<proteinExistence type="predicted"/>
<feature type="transmembrane region" description="Helical" evidence="4">
    <location>
        <begin position="45"/>
        <end position="62"/>
    </location>
</feature>
<dbReference type="Gene3D" id="3.40.50.1100">
    <property type="match status" value="1"/>
</dbReference>
<dbReference type="PANTHER" id="PTHR48078">
    <property type="entry name" value="THREONINE DEHYDRATASE, MITOCHONDRIAL-RELATED"/>
    <property type="match status" value="1"/>
</dbReference>
<accession>A0A498I1G0</accession>
<keyword evidence="4" id="KW-0472">Membrane</keyword>
<dbReference type="SUPFAM" id="SSF53686">
    <property type="entry name" value="Tryptophan synthase beta subunit-like PLP-dependent enzymes"/>
    <property type="match status" value="1"/>
</dbReference>
<keyword evidence="2" id="KW-0663">Pyridoxal phosphate</keyword>
<keyword evidence="4" id="KW-0812">Transmembrane</keyword>
<reference evidence="5 6" key="1">
    <citation type="submission" date="2018-10" db="EMBL/GenBank/DDBJ databases">
        <title>A high-quality apple genome assembly.</title>
        <authorList>
            <person name="Hu J."/>
        </authorList>
    </citation>
    <scope>NUCLEOTIDE SEQUENCE [LARGE SCALE GENOMIC DNA]</scope>
    <source>
        <strain evidence="6">cv. HFTH1</strain>
        <tissue evidence="5">Young leaf</tissue>
    </source>
</reference>
<sequence length="176" mass="19867">MPVTTPEIKWKSVERLGAMAVLIGDSYTMRLKLMLRSGRKRREGTLYLLLITRILLLWSPLMQMKWRCHYIMPVKEVGEETFRLCKDMVDGVVLVSRDANCGSIKDMFEERRGILKPAGALSLADAEAYCKYYGLVSLAVAFRSKCLKGENVVAIASRANMNFDKLRVVSELANVG</sequence>
<name>A0A498I1G0_MALDO</name>
<evidence type="ECO:0000256" key="3">
    <source>
        <dbReference type="ARBA" id="ARBA00023239"/>
    </source>
</evidence>
<dbReference type="Proteomes" id="UP000290289">
    <property type="component" value="Chromosome 14"/>
</dbReference>
<evidence type="ECO:0000313" key="5">
    <source>
        <dbReference type="EMBL" id="RXH76950.1"/>
    </source>
</evidence>
<keyword evidence="6" id="KW-1185">Reference proteome</keyword>
<dbReference type="PANTHER" id="PTHR48078:SF11">
    <property type="entry name" value="THREONINE DEHYDRATASE, MITOCHONDRIAL"/>
    <property type="match status" value="1"/>
</dbReference>
<dbReference type="AlphaFoldDB" id="A0A498I1G0"/>
<dbReference type="GO" id="GO:0004794">
    <property type="term" value="F:threonine deaminase activity"/>
    <property type="evidence" value="ECO:0007669"/>
    <property type="project" value="TreeGrafter"/>
</dbReference>
<dbReference type="STRING" id="3750.A0A498I1G0"/>
<comment type="caution">
    <text evidence="5">The sequence shown here is derived from an EMBL/GenBank/DDBJ whole genome shotgun (WGS) entry which is preliminary data.</text>
</comment>
<organism evidence="5 6">
    <name type="scientific">Malus domestica</name>
    <name type="common">Apple</name>
    <name type="synonym">Pyrus malus</name>
    <dbReference type="NCBI Taxonomy" id="3750"/>
    <lineage>
        <taxon>Eukaryota</taxon>
        <taxon>Viridiplantae</taxon>
        <taxon>Streptophyta</taxon>
        <taxon>Embryophyta</taxon>
        <taxon>Tracheophyta</taxon>
        <taxon>Spermatophyta</taxon>
        <taxon>Magnoliopsida</taxon>
        <taxon>eudicotyledons</taxon>
        <taxon>Gunneridae</taxon>
        <taxon>Pentapetalae</taxon>
        <taxon>rosids</taxon>
        <taxon>fabids</taxon>
        <taxon>Rosales</taxon>
        <taxon>Rosaceae</taxon>
        <taxon>Amygdaloideae</taxon>
        <taxon>Maleae</taxon>
        <taxon>Malus</taxon>
    </lineage>
</organism>
<evidence type="ECO:0000313" key="6">
    <source>
        <dbReference type="Proteomes" id="UP000290289"/>
    </source>
</evidence>
<dbReference type="EMBL" id="RDQH01000340">
    <property type="protein sequence ID" value="RXH76950.1"/>
    <property type="molecule type" value="Genomic_DNA"/>
</dbReference>
<keyword evidence="3" id="KW-0456">Lyase</keyword>
<dbReference type="InterPro" id="IPR036052">
    <property type="entry name" value="TrpB-like_PALP_sf"/>
</dbReference>